<evidence type="ECO:0000256" key="1">
    <source>
        <dbReference type="ARBA" id="ARBA00022468"/>
    </source>
</evidence>
<dbReference type="FunFam" id="2.10.110.10:FF:000044">
    <property type="entry name" value="Rho GTPase activator Rga"/>
    <property type="match status" value="1"/>
</dbReference>
<keyword evidence="4" id="KW-0440">LIM domain</keyword>
<dbReference type="GO" id="GO:0005938">
    <property type="term" value="C:cell cortex"/>
    <property type="evidence" value="ECO:0007669"/>
    <property type="project" value="UniProtKB-ARBA"/>
</dbReference>
<evidence type="ECO:0000256" key="4">
    <source>
        <dbReference type="PROSITE-ProRule" id="PRU00125"/>
    </source>
</evidence>
<accession>A0A6G1HHE7</accession>
<feature type="compositionally biased region" description="Low complexity" evidence="6">
    <location>
        <begin position="172"/>
        <end position="190"/>
    </location>
</feature>
<keyword evidence="3 4" id="KW-0862">Zinc</keyword>
<feature type="compositionally biased region" description="Polar residues" evidence="6">
    <location>
        <begin position="223"/>
        <end position="237"/>
    </location>
</feature>
<dbReference type="PANTHER" id="PTHR23176">
    <property type="entry name" value="RHO/RAC/CDC GTPASE-ACTIVATING PROTEIN"/>
    <property type="match status" value="1"/>
</dbReference>
<feature type="compositionally biased region" description="Low complexity" evidence="6">
    <location>
        <begin position="412"/>
        <end position="428"/>
    </location>
</feature>
<dbReference type="Pfam" id="PF00412">
    <property type="entry name" value="LIM"/>
    <property type="match status" value="1"/>
</dbReference>
<feature type="compositionally biased region" description="Polar residues" evidence="6">
    <location>
        <begin position="495"/>
        <end position="524"/>
    </location>
</feature>
<name>A0A6G1HHE7_9PEZI</name>
<evidence type="ECO:0000256" key="6">
    <source>
        <dbReference type="SAM" id="MobiDB-lite"/>
    </source>
</evidence>
<dbReference type="InterPro" id="IPR001781">
    <property type="entry name" value="Znf_LIM"/>
</dbReference>
<feature type="compositionally biased region" description="Basic and acidic residues" evidence="6">
    <location>
        <begin position="337"/>
        <end position="349"/>
    </location>
</feature>
<protein>
    <submittedName>
        <fullName evidence="9">RhoGAP-domain-containing protein</fullName>
    </submittedName>
</protein>
<feature type="coiled-coil region" evidence="5">
    <location>
        <begin position="678"/>
        <end position="705"/>
    </location>
</feature>
<feature type="compositionally biased region" description="Basic and acidic residues" evidence="6">
    <location>
        <begin position="370"/>
        <end position="379"/>
    </location>
</feature>
<dbReference type="PROSITE" id="PS00478">
    <property type="entry name" value="LIM_DOMAIN_1"/>
    <property type="match status" value="1"/>
</dbReference>
<dbReference type="OrthoDB" id="79452at2759"/>
<reference evidence="9" key="1">
    <citation type="journal article" date="2020" name="Stud. Mycol.">
        <title>101 Dothideomycetes genomes: a test case for predicting lifestyles and emergence of pathogens.</title>
        <authorList>
            <person name="Haridas S."/>
            <person name="Albert R."/>
            <person name="Binder M."/>
            <person name="Bloem J."/>
            <person name="Labutti K."/>
            <person name="Salamov A."/>
            <person name="Andreopoulos B."/>
            <person name="Baker S."/>
            <person name="Barry K."/>
            <person name="Bills G."/>
            <person name="Bluhm B."/>
            <person name="Cannon C."/>
            <person name="Castanera R."/>
            <person name="Culley D."/>
            <person name="Daum C."/>
            <person name="Ezra D."/>
            <person name="Gonzalez J."/>
            <person name="Henrissat B."/>
            <person name="Kuo A."/>
            <person name="Liang C."/>
            <person name="Lipzen A."/>
            <person name="Lutzoni F."/>
            <person name="Magnuson J."/>
            <person name="Mondo S."/>
            <person name="Nolan M."/>
            <person name="Ohm R."/>
            <person name="Pangilinan J."/>
            <person name="Park H.-J."/>
            <person name="Ramirez L."/>
            <person name="Alfaro M."/>
            <person name="Sun H."/>
            <person name="Tritt A."/>
            <person name="Yoshinaga Y."/>
            <person name="Zwiers L.-H."/>
            <person name="Turgeon B."/>
            <person name="Goodwin S."/>
            <person name="Spatafora J."/>
            <person name="Crous P."/>
            <person name="Grigoriev I."/>
        </authorList>
    </citation>
    <scope>NUCLEOTIDE SEQUENCE</scope>
    <source>
        <strain evidence="9">CBS 113979</strain>
    </source>
</reference>
<evidence type="ECO:0000256" key="3">
    <source>
        <dbReference type="ARBA" id="ARBA00022833"/>
    </source>
</evidence>
<feature type="region of interest" description="Disordered" evidence="6">
    <location>
        <begin position="138"/>
        <end position="239"/>
    </location>
</feature>
<feature type="compositionally biased region" description="Polar residues" evidence="6">
    <location>
        <begin position="967"/>
        <end position="978"/>
    </location>
</feature>
<dbReference type="Gene3D" id="1.10.555.10">
    <property type="entry name" value="Rho GTPase activation protein"/>
    <property type="match status" value="1"/>
</dbReference>
<dbReference type="Pfam" id="PF00620">
    <property type="entry name" value="RhoGAP"/>
    <property type="match status" value="1"/>
</dbReference>
<feature type="compositionally biased region" description="Polar residues" evidence="6">
    <location>
        <begin position="350"/>
        <end position="369"/>
    </location>
</feature>
<feature type="region of interest" description="Disordered" evidence="6">
    <location>
        <begin position="616"/>
        <end position="675"/>
    </location>
</feature>
<dbReference type="InterPro" id="IPR000198">
    <property type="entry name" value="RhoGAP_dom"/>
</dbReference>
<feature type="region of interest" description="Disordered" evidence="6">
    <location>
        <begin position="254"/>
        <end position="602"/>
    </location>
</feature>
<dbReference type="InterPro" id="IPR008936">
    <property type="entry name" value="Rho_GTPase_activation_prot"/>
</dbReference>
<keyword evidence="5" id="KW-0175">Coiled coil</keyword>
<dbReference type="Proteomes" id="UP000800041">
    <property type="component" value="Unassembled WGS sequence"/>
</dbReference>
<dbReference type="InterPro" id="IPR050729">
    <property type="entry name" value="Rho-GAP"/>
</dbReference>
<feature type="region of interest" description="Disordered" evidence="6">
    <location>
        <begin position="961"/>
        <end position="989"/>
    </location>
</feature>
<evidence type="ECO:0000259" key="7">
    <source>
        <dbReference type="PROSITE" id="PS50023"/>
    </source>
</evidence>
<dbReference type="GO" id="GO:0046872">
    <property type="term" value="F:metal ion binding"/>
    <property type="evidence" value="ECO:0007669"/>
    <property type="project" value="UniProtKB-KW"/>
</dbReference>
<dbReference type="CDD" id="cd09394">
    <property type="entry name" value="LIM1_Rga"/>
    <property type="match status" value="1"/>
</dbReference>
<dbReference type="SMART" id="SM00132">
    <property type="entry name" value="LIM"/>
    <property type="match status" value="2"/>
</dbReference>
<dbReference type="CDD" id="cd09395">
    <property type="entry name" value="LIM2_Rga"/>
    <property type="match status" value="1"/>
</dbReference>
<feature type="compositionally biased region" description="Polar residues" evidence="6">
    <location>
        <begin position="577"/>
        <end position="592"/>
    </location>
</feature>
<dbReference type="AlphaFoldDB" id="A0A6G1HHE7"/>
<dbReference type="Gene3D" id="2.10.110.10">
    <property type="entry name" value="Cysteine Rich Protein"/>
    <property type="match status" value="2"/>
</dbReference>
<evidence type="ECO:0000313" key="9">
    <source>
        <dbReference type="EMBL" id="KAF1992450.1"/>
    </source>
</evidence>
<feature type="compositionally biased region" description="Basic and acidic residues" evidence="6">
    <location>
        <begin position="204"/>
        <end position="220"/>
    </location>
</feature>
<dbReference type="GO" id="GO:0007165">
    <property type="term" value="P:signal transduction"/>
    <property type="evidence" value="ECO:0007669"/>
    <property type="project" value="InterPro"/>
</dbReference>
<evidence type="ECO:0000256" key="2">
    <source>
        <dbReference type="ARBA" id="ARBA00022723"/>
    </source>
</evidence>
<keyword evidence="1" id="KW-0343">GTPase activation</keyword>
<dbReference type="FunFam" id="1.10.555.10:FF:000043">
    <property type="entry name" value="Rho GTPase activator Rga"/>
    <property type="match status" value="1"/>
</dbReference>
<feature type="compositionally biased region" description="Polar residues" evidence="6">
    <location>
        <begin position="275"/>
        <end position="285"/>
    </location>
</feature>
<feature type="coiled-coil region" evidence="5">
    <location>
        <begin position="778"/>
        <end position="833"/>
    </location>
</feature>
<keyword evidence="2 4" id="KW-0479">Metal-binding</keyword>
<keyword evidence="10" id="KW-1185">Reference proteome</keyword>
<evidence type="ECO:0000313" key="10">
    <source>
        <dbReference type="Proteomes" id="UP000800041"/>
    </source>
</evidence>
<dbReference type="PROSITE" id="PS50023">
    <property type="entry name" value="LIM_DOMAIN_2"/>
    <property type="match status" value="1"/>
</dbReference>
<sequence length="1204" mass="132660">MESPRNLNYPESPTDQDDAVYPCKGCGDILEEGKAFELAGNRWHIECFRCNTCGTLLDSDANLLLLGDGSLICNNCTYSCNNCNQKIEDLAILTGDQAFCADCFKCRNCRRRIENLRYARTSQGIFCMACHESLMARRRKTKKSKQSGSSTTILDKSLPALPPNAITQSAFTPGTESPPSRSETPTEPNSRPGTNGRLGSGNNARREVSPASFDDGHRDTLTLPASTYGETRSSMQSDRSEVLVDDGLFVPLALDPHTSSTPSPLARTFGEANRASATNEAMRSVSSERDRPASQRDYFGSSRQPPSHREALKENTRPQSSRSTSTEQKPTSPHIAYQEKKPNKLRKENATSPDVNNQAQRSASTTSDFKLQEVPESKKTRSRTNSKSQNTGNLPTPIDLTMRSRSPIMEQPLSGSPHASPHASPSFPEVYNSPYASTHGDRTSADAPRSSSQSRAPIPKRGDSLQQIKAHQVSRKEVGTDQGSIHSMADVPQRKASTSSRANYDSTASIAQLNGGRTISTPLDSPNAKHLQEPPLGVPSRSASRPSPPSAQNSDSFVAPRAPPPPPPSADRHKHTGSASTVRSEFSSQVSPTLPRYSHGGEFSLEEDMQRILRGDEAGAEDKSGVIRRVSNAVKHGRSFSDKGSRSSQQQKWKSPVNGSMDISSPISSPPVDPRDENIILRSQLRRAQQRIGSLEAEKNGLKDYVNSSADIKQVNSELREKRSTMAFLDTQRELVIKELEVMTEHLRRAKENNKALDVSELRSDIAKDYAASLQKLKDDLGFEIEGLVQQRKELNDEITNLIQMKDKGFQELEVLSNNNQQLARHNSELMQRINGHQTDSRAGQPNMQYDLRHQPSVPNGLGIYHHHQKDKSDVSMDLRNTTSHDNTGSSIHEADDSTMIQQPQLVNVRNMKGARPNMWKKGGQAITKNIKGIKGAFASSSQFPERNGSGQLESVPYGSLGGGDSGISTPTAVKSGSQKGGWQMGPGKIQIKGAANQSTEELPKPPSNTFGSDLTKRCEFEKRVVPSIVTRCIEEVELRGMDVEGIYRKSGGTGQINAIKAGFEQDNDYDISDPDLDIHAVSGTLKQYFRRLPTPLIPYNVYPLLLDSSKVEDPTSRTAGLRHAITQLPRTHRDTLEFLIFHLARVMEREKENLMTPHNIAVVFAPTIMRPMSIEQEMTDMLDQRIAVQFLLEGYREVFGAEG</sequence>
<dbReference type="SUPFAM" id="SSF48350">
    <property type="entry name" value="GTPase activation domain, GAP"/>
    <property type="match status" value="1"/>
</dbReference>
<dbReference type="CDD" id="cd00159">
    <property type="entry name" value="RhoGAP"/>
    <property type="match status" value="1"/>
</dbReference>
<evidence type="ECO:0000259" key="8">
    <source>
        <dbReference type="PROSITE" id="PS50238"/>
    </source>
</evidence>
<dbReference type="SMART" id="SM00324">
    <property type="entry name" value="RhoGAP"/>
    <property type="match status" value="1"/>
</dbReference>
<evidence type="ECO:0000256" key="5">
    <source>
        <dbReference type="SAM" id="Coils"/>
    </source>
</evidence>
<feature type="compositionally biased region" description="Polar residues" evidence="6">
    <location>
        <begin position="317"/>
        <end position="331"/>
    </location>
</feature>
<dbReference type="PANTHER" id="PTHR23176:SF128">
    <property type="entry name" value="RHO GTPASE-ACTIVATING PROTEIN RGD1"/>
    <property type="match status" value="1"/>
</dbReference>
<organism evidence="9 10">
    <name type="scientific">Aulographum hederae CBS 113979</name>
    <dbReference type="NCBI Taxonomy" id="1176131"/>
    <lineage>
        <taxon>Eukaryota</taxon>
        <taxon>Fungi</taxon>
        <taxon>Dikarya</taxon>
        <taxon>Ascomycota</taxon>
        <taxon>Pezizomycotina</taxon>
        <taxon>Dothideomycetes</taxon>
        <taxon>Pleosporomycetidae</taxon>
        <taxon>Aulographales</taxon>
        <taxon>Aulographaceae</taxon>
    </lineage>
</organism>
<feature type="compositionally biased region" description="Basic and acidic residues" evidence="6">
    <location>
        <begin position="616"/>
        <end position="625"/>
    </location>
</feature>
<dbReference type="PROSITE" id="PS50238">
    <property type="entry name" value="RHOGAP"/>
    <property type="match status" value="1"/>
</dbReference>
<feature type="compositionally biased region" description="Basic and acidic residues" evidence="6">
    <location>
        <begin position="307"/>
        <end position="316"/>
    </location>
</feature>
<dbReference type="EMBL" id="ML977137">
    <property type="protein sequence ID" value="KAF1992450.1"/>
    <property type="molecule type" value="Genomic_DNA"/>
</dbReference>
<feature type="domain" description="LIM zinc-binding" evidence="7">
    <location>
        <begin position="21"/>
        <end position="83"/>
    </location>
</feature>
<dbReference type="GO" id="GO:0005096">
    <property type="term" value="F:GTPase activator activity"/>
    <property type="evidence" value="ECO:0007669"/>
    <property type="project" value="UniProtKB-KW"/>
</dbReference>
<proteinExistence type="predicted"/>
<gene>
    <name evidence="9" type="ORF">K402DRAFT_416111</name>
</gene>
<feature type="domain" description="Rho-GAP" evidence="8">
    <location>
        <begin position="1013"/>
        <end position="1200"/>
    </location>
</feature>